<dbReference type="InterPro" id="IPR036782">
    <property type="entry name" value="NE0471-like_N"/>
</dbReference>
<dbReference type="PaxDb" id="610130-Closa_3913"/>
<dbReference type="HOGENOM" id="CLU_2080734_0_0_9"/>
<organism evidence="1 2">
    <name type="scientific">Lacrimispora saccharolytica (strain ATCC 35040 / DSM 2544 / NRCC 2533 / WM1)</name>
    <name type="common">Clostridium saccharolyticum</name>
    <dbReference type="NCBI Taxonomy" id="610130"/>
    <lineage>
        <taxon>Bacteria</taxon>
        <taxon>Bacillati</taxon>
        <taxon>Bacillota</taxon>
        <taxon>Clostridia</taxon>
        <taxon>Lachnospirales</taxon>
        <taxon>Lachnospiraceae</taxon>
        <taxon>Lacrimispora</taxon>
    </lineage>
</organism>
<evidence type="ECO:0000313" key="1">
    <source>
        <dbReference type="EMBL" id="ADL06427.1"/>
    </source>
</evidence>
<dbReference type="OrthoDB" id="2084827at2"/>
<name>D9R0J4_LACSW</name>
<dbReference type="KEGG" id="csh:Closa_3913"/>
<sequence>MEVMEEKEKNITEQSMQKEELFHSLKEEREQAHEGYFKSVDARPDYQLKVVMETGTTIHFDFRPRLDTVRFGMLKDKELFQSVHTDGNYLIFKKTNRMPLRITASEFMDLVLIDRRK</sequence>
<gene>
    <name evidence="1" type="ordered locus">Closa_3913</name>
</gene>
<keyword evidence="2" id="KW-1185">Reference proteome</keyword>
<dbReference type="Proteomes" id="UP000001662">
    <property type="component" value="Chromosome"/>
</dbReference>
<accession>D9R0J4</accession>
<dbReference type="AlphaFoldDB" id="D9R0J4"/>
<dbReference type="Gene3D" id="3.30.2020.10">
    <property type="entry name" value="NE0471-like N-terminal domain"/>
    <property type="match status" value="1"/>
</dbReference>
<dbReference type="eggNOG" id="COG0745">
    <property type="taxonomic scope" value="Bacteria"/>
</dbReference>
<evidence type="ECO:0000313" key="2">
    <source>
        <dbReference type="Proteomes" id="UP000001662"/>
    </source>
</evidence>
<dbReference type="RefSeq" id="WP_013274480.1">
    <property type="nucleotide sequence ID" value="NC_014376.1"/>
</dbReference>
<dbReference type="STRING" id="610130.Closa_3913"/>
<proteinExistence type="predicted"/>
<protein>
    <submittedName>
        <fullName evidence="1">Uncharacterized protein</fullName>
    </submittedName>
</protein>
<reference evidence="1" key="1">
    <citation type="submission" date="2010-07" db="EMBL/GenBank/DDBJ databases">
        <title>Complete sequence of Clostridium saccharolyticum WM1.</title>
        <authorList>
            <consortium name="US DOE Joint Genome Institute"/>
            <person name="Lucas S."/>
            <person name="Copeland A."/>
            <person name="Lapidus A."/>
            <person name="Cheng J.-F."/>
            <person name="Bruce D."/>
            <person name="Goodwin L."/>
            <person name="Pitluck S."/>
            <person name="Chertkov O."/>
            <person name="Detter J.C."/>
            <person name="Han C."/>
            <person name="Tapia R."/>
            <person name="Land M."/>
            <person name="Hauser L."/>
            <person name="Chang Y.-J."/>
            <person name="Jeffries C."/>
            <person name="Kyrpides N."/>
            <person name="Ivanova N."/>
            <person name="Mikhailova N."/>
            <person name="Mouttaki H."/>
            <person name="Lin L."/>
            <person name="Zhou J."/>
            <person name="Hemme C.L."/>
            <person name="Woyke T."/>
        </authorList>
    </citation>
    <scope>NUCLEOTIDE SEQUENCE [LARGE SCALE GENOMIC DNA]</scope>
    <source>
        <strain evidence="1">WM1</strain>
    </source>
</reference>
<dbReference type="EMBL" id="CP002109">
    <property type="protein sequence ID" value="ADL06427.1"/>
    <property type="molecule type" value="Genomic_DNA"/>
</dbReference>
<dbReference type="SUPFAM" id="SSF143880">
    <property type="entry name" value="NE0471 N-terminal domain-like"/>
    <property type="match status" value="1"/>
</dbReference>